<keyword evidence="3 7" id="KW-0812">Transmembrane</keyword>
<keyword evidence="6 7" id="KW-0472">Membrane</keyword>
<evidence type="ECO:0000256" key="3">
    <source>
        <dbReference type="ARBA" id="ARBA00022692"/>
    </source>
</evidence>
<proteinExistence type="predicted"/>
<dbReference type="STRING" id="55209.HA50_09355"/>
<accession>A0A1X1EUC3</accession>
<dbReference type="InterPro" id="IPR001123">
    <property type="entry name" value="LeuE-type"/>
</dbReference>
<dbReference type="PANTHER" id="PTHR30086">
    <property type="entry name" value="ARGININE EXPORTER PROTEIN ARGO"/>
    <property type="match status" value="1"/>
</dbReference>
<dbReference type="OrthoDB" id="9814990at2"/>
<feature type="transmembrane region" description="Helical" evidence="7">
    <location>
        <begin position="6"/>
        <end position="26"/>
    </location>
</feature>
<feature type="transmembrane region" description="Helical" evidence="7">
    <location>
        <begin position="111"/>
        <end position="132"/>
    </location>
</feature>
<feature type="transmembrane region" description="Helical" evidence="7">
    <location>
        <begin position="144"/>
        <end position="168"/>
    </location>
</feature>
<evidence type="ECO:0000256" key="5">
    <source>
        <dbReference type="ARBA" id="ARBA00022989"/>
    </source>
</evidence>
<evidence type="ECO:0000256" key="4">
    <source>
        <dbReference type="ARBA" id="ARBA00022970"/>
    </source>
</evidence>
<evidence type="ECO:0000256" key="2">
    <source>
        <dbReference type="ARBA" id="ARBA00022475"/>
    </source>
</evidence>
<dbReference type="PANTHER" id="PTHR30086:SF20">
    <property type="entry name" value="ARGININE EXPORTER PROTEIN ARGO-RELATED"/>
    <property type="match status" value="1"/>
</dbReference>
<sequence length="209" mass="22434">MDSNLVAFIIAILPIALSPGASFTLAINNTLTSGYRGLAAIIIGTTLGIYTHALLIGSGISALLIRSPAIFTLLSFAGAIYLFWLGLQLIKRGRNVASPYVSRRPRQTTIIDAWLANVLNPKAVMLYLTVVSQFAGKQAALSHFLLLATVHILIMSLWLVVVCCALLTSAKLINIQKIGYFINVVGGAVLVIFALQNFVQLLLKLLGLS</sequence>
<protein>
    <submittedName>
        <fullName evidence="8">Lysine transporter LysE</fullName>
    </submittedName>
</protein>
<evidence type="ECO:0000256" key="1">
    <source>
        <dbReference type="ARBA" id="ARBA00004651"/>
    </source>
</evidence>
<reference evidence="8 9" key="1">
    <citation type="journal article" date="2017" name="Antonie Van Leeuwenhoek">
        <title>Phylogenomic resolution of the bacterial genus Pantoea and its relationship with Erwinia and Tatumella.</title>
        <authorList>
            <person name="Palmer M."/>
            <person name="Steenkamp E.T."/>
            <person name="Coetzee M.P."/>
            <person name="Chan W.Y."/>
            <person name="van Zyl E."/>
            <person name="De Maayer P."/>
            <person name="Coutinho T.A."/>
            <person name="Blom J."/>
            <person name="Smits T.H."/>
            <person name="Duffy B."/>
            <person name="Venter S.N."/>
        </authorList>
    </citation>
    <scope>NUCLEOTIDE SEQUENCE [LARGE SCALE GENOMIC DNA]</scope>
    <source>
        <strain evidence="8 9">LMG 2657</strain>
    </source>
</reference>
<comment type="subcellular location">
    <subcellularLocation>
        <location evidence="1">Cell membrane</location>
        <topology evidence="1">Multi-pass membrane protein</topology>
    </subcellularLocation>
</comment>
<feature type="transmembrane region" description="Helical" evidence="7">
    <location>
        <begin position="70"/>
        <end position="90"/>
    </location>
</feature>
<evidence type="ECO:0000313" key="8">
    <source>
        <dbReference type="EMBL" id="ORM93541.1"/>
    </source>
</evidence>
<comment type="caution">
    <text evidence="8">The sequence shown here is derived from an EMBL/GenBank/DDBJ whole genome shotgun (WGS) entry which is preliminary data.</text>
</comment>
<organism evidence="8 9">
    <name type="scientific">Pantoea cypripedii</name>
    <name type="common">Pectobacterium cypripedii</name>
    <name type="synonym">Erwinia cypripedii</name>
    <dbReference type="NCBI Taxonomy" id="55209"/>
    <lineage>
        <taxon>Bacteria</taxon>
        <taxon>Pseudomonadati</taxon>
        <taxon>Pseudomonadota</taxon>
        <taxon>Gammaproteobacteria</taxon>
        <taxon>Enterobacterales</taxon>
        <taxon>Erwiniaceae</taxon>
        <taxon>Pantoea</taxon>
    </lineage>
</organism>
<dbReference type="GO" id="GO:0015171">
    <property type="term" value="F:amino acid transmembrane transporter activity"/>
    <property type="evidence" value="ECO:0007669"/>
    <property type="project" value="TreeGrafter"/>
</dbReference>
<gene>
    <name evidence="8" type="ORF">HA50_09355</name>
</gene>
<keyword evidence="2" id="KW-1003">Cell membrane</keyword>
<evidence type="ECO:0000256" key="7">
    <source>
        <dbReference type="SAM" id="Phobius"/>
    </source>
</evidence>
<dbReference type="GO" id="GO:0005886">
    <property type="term" value="C:plasma membrane"/>
    <property type="evidence" value="ECO:0007669"/>
    <property type="project" value="UniProtKB-SubCell"/>
</dbReference>
<dbReference type="EMBL" id="MLJI01000001">
    <property type="protein sequence ID" value="ORM93541.1"/>
    <property type="molecule type" value="Genomic_DNA"/>
</dbReference>
<feature type="transmembrane region" description="Helical" evidence="7">
    <location>
        <begin position="180"/>
        <end position="203"/>
    </location>
</feature>
<dbReference type="AlphaFoldDB" id="A0A1X1EUC3"/>
<evidence type="ECO:0000313" key="9">
    <source>
        <dbReference type="Proteomes" id="UP000193749"/>
    </source>
</evidence>
<dbReference type="RefSeq" id="WP_084874609.1">
    <property type="nucleotide sequence ID" value="NZ_JAGGMY010000001.1"/>
</dbReference>
<dbReference type="Proteomes" id="UP000193749">
    <property type="component" value="Unassembled WGS sequence"/>
</dbReference>
<keyword evidence="5 7" id="KW-1133">Transmembrane helix</keyword>
<dbReference type="Pfam" id="PF01810">
    <property type="entry name" value="LysE"/>
    <property type="match status" value="1"/>
</dbReference>
<keyword evidence="4" id="KW-0813">Transport</keyword>
<keyword evidence="4" id="KW-0029">Amino-acid transport</keyword>
<evidence type="ECO:0000256" key="6">
    <source>
        <dbReference type="ARBA" id="ARBA00023136"/>
    </source>
</evidence>
<feature type="transmembrane region" description="Helical" evidence="7">
    <location>
        <begin position="38"/>
        <end position="64"/>
    </location>
</feature>
<keyword evidence="9" id="KW-1185">Reference proteome</keyword>
<name>A0A1X1EUC3_PANCY</name>